<comment type="subcellular location">
    <subcellularLocation>
        <location evidence="1">Membrane</location>
        <topology evidence="1">Single-pass membrane protein</topology>
    </subcellularLocation>
</comment>
<organism evidence="7 8">
    <name type="scientific">Geococcyx californianus</name>
    <name type="common">Greater roadrunner</name>
    <name type="synonym">Saurothera californiana</name>
    <dbReference type="NCBI Taxonomy" id="8947"/>
    <lineage>
        <taxon>Eukaryota</taxon>
        <taxon>Metazoa</taxon>
        <taxon>Chordata</taxon>
        <taxon>Craniata</taxon>
        <taxon>Vertebrata</taxon>
        <taxon>Euteleostomi</taxon>
        <taxon>Archelosauria</taxon>
        <taxon>Archosauria</taxon>
        <taxon>Dinosauria</taxon>
        <taxon>Saurischia</taxon>
        <taxon>Theropoda</taxon>
        <taxon>Coelurosauria</taxon>
        <taxon>Aves</taxon>
        <taxon>Neognathae</taxon>
        <taxon>Neoaves</taxon>
        <taxon>Otidimorphae</taxon>
        <taxon>Cuculiformes</taxon>
        <taxon>Neomorphidae</taxon>
        <taxon>Geococcyx</taxon>
    </lineage>
</organism>
<dbReference type="GO" id="GO:0005886">
    <property type="term" value="C:plasma membrane"/>
    <property type="evidence" value="ECO:0007669"/>
    <property type="project" value="TreeGrafter"/>
</dbReference>
<evidence type="ECO:0000259" key="6">
    <source>
        <dbReference type="PROSITE" id="PS51550"/>
    </source>
</evidence>
<feature type="non-terminal residue" evidence="7">
    <location>
        <position position="83"/>
    </location>
</feature>
<evidence type="ECO:0000313" key="8">
    <source>
        <dbReference type="Proteomes" id="UP000531151"/>
    </source>
</evidence>
<dbReference type="AlphaFoldDB" id="A0A7K4JGJ9"/>
<keyword evidence="2" id="KW-0547">Nucleotide-binding</keyword>
<dbReference type="PROSITE" id="PS51550">
    <property type="entry name" value="EPH_LBD"/>
    <property type="match status" value="1"/>
</dbReference>
<dbReference type="InterPro" id="IPR050449">
    <property type="entry name" value="Ephrin_rcpt_TKs"/>
</dbReference>
<accession>A0A7K4JGJ9</accession>
<evidence type="ECO:0000256" key="3">
    <source>
        <dbReference type="ARBA" id="ARBA00022840"/>
    </source>
</evidence>
<proteinExistence type="predicted"/>
<dbReference type="GO" id="GO:0007411">
    <property type="term" value="P:axon guidance"/>
    <property type="evidence" value="ECO:0007669"/>
    <property type="project" value="TreeGrafter"/>
</dbReference>
<comment type="caution">
    <text evidence="7">The sequence shown here is derived from an EMBL/GenBank/DDBJ whole genome shotgun (WGS) entry which is preliminary data.</text>
</comment>
<dbReference type="PANTHER" id="PTHR46877:SF16">
    <property type="entry name" value="EPHRIN TYPE-A RECEPTOR 10"/>
    <property type="match status" value="1"/>
</dbReference>
<dbReference type="GO" id="GO:0005524">
    <property type="term" value="F:ATP binding"/>
    <property type="evidence" value="ECO:0007669"/>
    <property type="project" value="UniProtKB-KW"/>
</dbReference>
<evidence type="ECO:0000313" key="7">
    <source>
        <dbReference type="EMBL" id="NWH63629.1"/>
    </source>
</evidence>
<evidence type="ECO:0000256" key="4">
    <source>
        <dbReference type="ARBA" id="ARBA00023136"/>
    </source>
</evidence>
<dbReference type="SUPFAM" id="SSF49785">
    <property type="entry name" value="Galactose-binding domain-like"/>
    <property type="match status" value="1"/>
</dbReference>
<sequence>GAATPSVPDTGAAAAAAAAGAAAPGAGAAAAAAGATAAAAVVLLDSKESQAELGWTSHPSNGWEEISGVDENYKPIRTYQVCN</sequence>
<keyword evidence="3" id="KW-0067">ATP-binding</keyword>
<evidence type="ECO:0000256" key="2">
    <source>
        <dbReference type="ARBA" id="ARBA00022741"/>
    </source>
</evidence>
<feature type="non-terminal residue" evidence="7">
    <location>
        <position position="1"/>
    </location>
</feature>
<dbReference type="GO" id="GO:0005005">
    <property type="term" value="F:transmembrane-ephrin receptor activity"/>
    <property type="evidence" value="ECO:0007669"/>
    <property type="project" value="TreeGrafter"/>
</dbReference>
<dbReference type="Proteomes" id="UP000531151">
    <property type="component" value="Unassembled WGS sequence"/>
</dbReference>
<name>A0A7K4JGJ9_GEOCA</name>
<keyword evidence="5" id="KW-0675">Receptor</keyword>
<reference evidence="7 8" key="1">
    <citation type="submission" date="2019-09" db="EMBL/GenBank/DDBJ databases">
        <title>Bird 10,000 Genomes (B10K) Project - Family phase.</title>
        <authorList>
            <person name="Zhang G."/>
        </authorList>
    </citation>
    <scope>NUCLEOTIDE SEQUENCE [LARGE SCALE GENOMIC DNA]</scope>
    <source>
        <strain evidence="7">B10K-CU-031-07</strain>
        <tissue evidence="7">Muscle</tissue>
    </source>
</reference>
<dbReference type="InterPro" id="IPR008979">
    <property type="entry name" value="Galactose-bd-like_sf"/>
</dbReference>
<dbReference type="OrthoDB" id="4062651at2759"/>
<dbReference type="Pfam" id="PF01404">
    <property type="entry name" value="Ephrin_lbd"/>
    <property type="match status" value="1"/>
</dbReference>
<gene>
    <name evidence="7" type="primary">Epha10</name>
    <name evidence="7" type="ORF">GEOCAL_R13656</name>
</gene>
<keyword evidence="4" id="KW-0472">Membrane</keyword>
<dbReference type="EMBL" id="VWPV01022586">
    <property type="protein sequence ID" value="NWH63629.1"/>
    <property type="molecule type" value="Genomic_DNA"/>
</dbReference>
<evidence type="ECO:0000256" key="5">
    <source>
        <dbReference type="ARBA" id="ARBA00023170"/>
    </source>
</evidence>
<protein>
    <submittedName>
        <fullName evidence="7">EPHAA protein</fullName>
    </submittedName>
</protein>
<feature type="domain" description="Eph LBD" evidence="6">
    <location>
        <begin position="40"/>
        <end position="83"/>
    </location>
</feature>
<dbReference type="InterPro" id="IPR001090">
    <property type="entry name" value="Ephrin_rcpt_lig-bd_dom"/>
</dbReference>
<keyword evidence="8" id="KW-1185">Reference proteome</keyword>
<dbReference type="GO" id="GO:0030425">
    <property type="term" value="C:dendrite"/>
    <property type="evidence" value="ECO:0007669"/>
    <property type="project" value="TreeGrafter"/>
</dbReference>
<evidence type="ECO:0000256" key="1">
    <source>
        <dbReference type="ARBA" id="ARBA00004167"/>
    </source>
</evidence>
<dbReference type="PANTHER" id="PTHR46877">
    <property type="entry name" value="EPH RECEPTOR A5"/>
    <property type="match status" value="1"/>
</dbReference>
<dbReference type="Gene3D" id="2.60.120.260">
    <property type="entry name" value="Galactose-binding domain-like"/>
    <property type="match status" value="1"/>
</dbReference>